<dbReference type="HAMAP" id="MF_00955">
    <property type="entry name" value="GDP_Man_dehydratase"/>
    <property type="match status" value="1"/>
</dbReference>
<dbReference type="FunFam" id="3.40.50.720:FF:000924">
    <property type="entry name" value="GDP-mannose 4,6 dehydratase"/>
    <property type="match status" value="1"/>
</dbReference>
<dbReference type="AlphaFoldDB" id="W7IDZ6"/>
<evidence type="ECO:0000259" key="8">
    <source>
        <dbReference type="Pfam" id="PF16363"/>
    </source>
</evidence>
<gene>
    <name evidence="7" type="primary">gmd</name>
    <name evidence="9" type="ORF">UO65_5960</name>
</gene>
<comment type="caution">
    <text evidence="7">Lacks conserved residue(s) required for the propagation of feature annotation.</text>
</comment>
<evidence type="ECO:0000256" key="1">
    <source>
        <dbReference type="ARBA" id="ARBA00000188"/>
    </source>
</evidence>
<protein>
    <recommendedName>
        <fullName evidence="4 7">GDP-mannose 4,6-dehydratase</fullName>
        <ecNumber evidence="4 7">4.2.1.47</ecNumber>
    </recommendedName>
    <alternativeName>
        <fullName evidence="7">GDP-D-mannose dehydratase</fullName>
    </alternativeName>
</protein>
<dbReference type="PANTHER" id="PTHR43715">
    <property type="entry name" value="GDP-MANNOSE 4,6-DEHYDRATASE"/>
    <property type="match status" value="1"/>
</dbReference>
<reference evidence="9 10" key="1">
    <citation type="journal article" date="2014" name="Genome Announc.">
        <title>Draft Genome Sequence of the Antitrypanosomally Active Sponge-Associated Bacterium Actinokineospora sp. Strain EG49.</title>
        <authorList>
            <person name="Harjes J."/>
            <person name="Ryu T."/>
            <person name="Abdelmohsen U.R."/>
            <person name="Moitinho-Silva L."/>
            <person name="Horn H."/>
            <person name="Ravasi T."/>
            <person name="Hentschel U."/>
        </authorList>
    </citation>
    <scope>NUCLEOTIDE SEQUENCE [LARGE SCALE GENOMIC DNA]</scope>
    <source>
        <strain evidence="9 10">EG49</strain>
    </source>
</reference>
<comment type="similarity">
    <text evidence="3 7">Belongs to the NAD(P)-dependent epimerase/dehydratase family. GDP-mannose 4,6-dehydratase subfamily.</text>
</comment>
<evidence type="ECO:0000313" key="10">
    <source>
        <dbReference type="Proteomes" id="UP000019277"/>
    </source>
</evidence>
<dbReference type="InterPro" id="IPR016040">
    <property type="entry name" value="NAD(P)-bd_dom"/>
</dbReference>
<comment type="function">
    <text evidence="6 7">Catalyzes the conversion of GDP-D-mannose to GDP-4-dehydro-6-deoxy-D-mannose.</text>
</comment>
<keyword evidence="5 7" id="KW-0456">Lyase</keyword>
<dbReference type="CDD" id="cd05260">
    <property type="entry name" value="GDP_MD_SDR_e"/>
    <property type="match status" value="1"/>
</dbReference>
<evidence type="ECO:0000256" key="3">
    <source>
        <dbReference type="ARBA" id="ARBA00009263"/>
    </source>
</evidence>
<sequence>MTPQAVDCECRFRRLTLDQADPTVVVVFFRLRWKGRIMSKRALITGITGQDGSYLAEHLLAQGYQVWGLIRGQANPRKSRISRLASDLSFVDGDLMDQTSLVSALDLVQPDEVYNLGAISFVPMSWQQAELVTEINGAGVLRMLEAIRIVSGLSQSRADGSGRMRFYQASSSEMFGKVAETPQSETTRFHPRSPYGVAKAYGHFITRNYRESFDLYGVSGILFNHESPRRGAEFVTRKISLAVAQIKLGLQDKLALGNLDAVRDWGFAGDYVKAMHLMLQQDEPADYVIGTGVMHSVRDAVRIAFDAVDLNWQDYVYIDPALVRPAEVETLCADSGMARAALDWAPTVTFEELMRMMVEADLRQVSREVQYGDLLLAGNW</sequence>
<evidence type="ECO:0000256" key="2">
    <source>
        <dbReference type="ARBA" id="ARBA00001937"/>
    </source>
</evidence>
<dbReference type="SUPFAM" id="SSF51735">
    <property type="entry name" value="NAD(P)-binding Rossmann-fold domains"/>
    <property type="match status" value="1"/>
</dbReference>
<dbReference type="PATRIC" id="fig|909613.9.peg.5961"/>
<keyword evidence="7" id="KW-0521">NADP</keyword>
<dbReference type="PANTHER" id="PTHR43715:SF1">
    <property type="entry name" value="GDP-MANNOSE 4,6 DEHYDRATASE"/>
    <property type="match status" value="1"/>
</dbReference>
<evidence type="ECO:0000256" key="7">
    <source>
        <dbReference type="HAMAP-Rule" id="MF_00955"/>
    </source>
</evidence>
<feature type="domain" description="NAD(P)-binding" evidence="8">
    <location>
        <begin position="43"/>
        <end position="357"/>
    </location>
</feature>
<evidence type="ECO:0000256" key="4">
    <source>
        <dbReference type="ARBA" id="ARBA00011989"/>
    </source>
</evidence>
<comment type="catalytic activity">
    <reaction evidence="1 7">
        <text>GDP-alpha-D-mannose = GDP-4-dehydro-alpha-D-rhamnose + H2O</text>
        <dbReference type="Rhea" id="RHEA:23820"/>
        <dbReference type="ChEBI" id="CHEBI:15377"/>
        <dbReference type="ChEBI" id="CHEBI:57527"/>
        <dbReference type="ChEBI" id="CHEBI:57964"/>
        <dbReference type="EC" id="4.2.1.47"/>
    </reaction>
</comment>
<accession>W7IDZ6</accession>
<keyword evidence="10" id="KW-1185">Reference proteome</keyword>
<dbReference type="InterPro" id="IPR006368">
    <property type="entry name" value="GDP_Man_deHydtase"/>
</dbReference>
<dbReference type="STRING" id="909613.UO65_5960"/>
<dbReference type="Gene3D" id="3.40.50.720">
    <property type="entry name" value="NAD(P)-binding Rossmann-like Domain"/>
    <property type="match status" value="1"/>
</dbReference>
<dbReference type="EMBL" id="AYXG01000229">
    <property type="protein sequence ID" value="EWC58783.1"/>
    <property type="molecule type" value="Genomic_DNA"/>
</dbReference>
<dbReference type="InterPro" id="IPR036291">
    <property type="entry name" value="NAD(P)-bd_dom_sf"/>
</dbReference>
<dbReference type="eggNOG" id="COG1089">
    <property type="taxonomic scope" value="Bacteria"/>
</dbReference>
<dbReference type="Gene3D" id="3.90.25.10">
    <property type="entry name" value="UDP-galactose 4-epimerase, domain 1"/>
    <property type="match status" value="1"/>
</dbReference>
<name>W7IDZ6_9PSEU</name>
<evidence type="ECO:0000256" key="5">
    <source>
        <dbReference type="ARBA" id="ARBA00023239"/>
    </source>
</evidence>
<dbReference type="GO" id="GO:0042351">
    <property type="term" value="P:'de novo' GDP-L-fucose biosynthetic process"/>
    <property type="evidence" value="ECO:0007669"/>
    <property type="project" value="TreeGrafter"/>
</dbReference>
<comment type="cofactor">
    <cofactor evidence="2 7">
        <name>NADP(+)</name>
        <dbReference type="ChEBI" id="CHEBI:58349"/>
    </cofactor>
</comment>
<dbReference type="Proteomes" id="UP000019277">
    <property type="component" value="Unassembled WGS sequence"/>
</dbReference>
<proteinExistence type="inferred from homology"/>
<comment type="caution">
    <text evidence="9">The sequence shown here is derived from an EMBL/GenBank/DDBJ whole genome shotgun (WGS) entry which is preliminary data.</text>
</comment>
<dbReference type="GO" id="GO:0070401">
    <property type="term" value="F:NADP+ binding"/>
    <property type="evidence" value="ECO:0007669"/>
    <property type="project" value="UniProtKB-UniRule"/>
</dbReference>
<organism evidence="9 10">
    <name type="scientific">Actinokineospora spheciospongiae</name>
    <dbReference type="NCBI Taxonomy" id="909613"/>
    <lineage>
        <taxon>Bacteria</taxon>
        <taxon>Bacillati</taxon>
        <taxon>Actinomycetota</taxon>
        <taxon>Actinomycetes</taxon>
        <taxon>Pseudonocardiales</taxon>
        <taxon>Pseudonocardiaceae</taxon>
        <taxon>Actinokineospora</taxon>
    </lineage>
</organism>
<evidence type="ECO:0000256" key="6">
    <source>
        <dbReference type="ARBA" id="ARBA00059383"/>
    </source>
</evidence>
<dbReference type="Pfam" id="PF16363">
    <property type="entry name" value="GDP_Man_Dehyd"/>
    <property type="match status" value="1"/>
</dbReference>
<evidence type="ECO:0000313" key="9">
    <source>
        <dbReference type="EMBL" id="EWC58783.1"/>
    </source>
</evidence>
<dbReference type="GO" id="GO:0008446">
    <property type="term" value="F:GDP-mannose 4,6-dehydratase activity"/>
    <property type="evidence" value="ECO:0007669"/>
    <property type="project" value="UniProtKB-UniRule"/>
</dbReference>
<dbReference type="EC" id="4.2.1.47" evidence="4 7"/>